<name>A0A9W9TZA0_9EURO</name>
<reference evidence="2" key="2">
    <citation type="journal article" date="2023" name="IMA Fungus">
        <title>Comparative genomic study of the Penicillium genus elucidates a diverse pangenome and 15 lateral gene transfer events.</title>
        <authorList>
            <person name="Petersen C."/>
            <person name="Sorensen T."/>
            <person name="Nielsen M.R."/>
            <person name="Sondergaard T.E."/>
            <person name="Sorensen J.L."/>
            <person name="Fitzpatrick D.A."/>
            <person name="Frisvad J.C."/>
            <person name="Nielsen K.L."/>
        </authorList>
    </citation>
    <scope>NUCLEOTIDE SEQUENCE</scope>
    <source>
        <strain evidence="2">IBT 19713</strain>
    </source>
</reference>
<feature type="compositionally biased region" description="Polar residues" evidence="1">
    <location>
        <begin position="409"/>
        <end position="419"/>
    </location>
</feature>
<dbReference type="EMBL" id="JAPQKS010000002">
    <property type="protein sequence ID" value="KAJ5247134.1"/>
    <property type="molecule type" value="Genomic_DNA"/>
</dbReference>
<gene>
    <name evidence="2" type="ORF">N7468_002117</name>
</gene>
<protein>
    <submittedName>
        <fullName evidence="2">Uncharacterized protein</fullName>
    </submittedName>
</protein>
<feature type="compositionally biased region" description="Polar residues" evidence="1">
    <location>
        <begin position="538"/>
        <end position="550"/>
    </location>
</feature>
<sequence>MTADKVQVVVSPRPASNVAGYTPFPNEVTDIITRILEDDERQPSKEPDYPVNRVFSSGGSVSSSSALTTPLEPSTAAVSQFASNPFTCVASPKKKSRKVRTTATRVITPVELPSSDDENLPLPLMTPRRESTAKPRNGNAAMEPVDSDTAAHPEEHTNKAPADDVWDNDVPGEDDIFGAVGDLEKNDVLIWIASHEFMQNPSQPVSRYARLRFIEQLETQSKAAGLDDTSISKLIAYVRWNYLDVCGLSGLEIKSFVDPAVFGKEIDDTAESQKLSMSPKALKSLKRRRSTETDIDYKRQKISSSGSSSSFHTANETSDSVMRDASESPSRGTNPMSAADRIGSTSGYLYTVPAPETPQPKSANGREILFPAQPSSPICTPTKASGHVDEMSYPYASPSTKKAHRRHSSSINPLDNATRNLVHERVTSASSPTGRNTSICHSASPSLSADKNSSRDYNAIAVICTPSNGHKAPSRESSNSVRFVDECKADSTREEPESPLSALSQRMRSRRSSIAALSTHETNGEDSNDVLETDVGSRRQQPGSHPSPSSDHAVVNDRGKDITDEMEKSPVSLPMRVFSVPEDTKAAIFLGTLRQRNRQEHNRRDT</sequence>
<feature type="compositionally biased region" description="Polar residues" evidence="1">
    <location>
        <begin position="311"/>
        <end position="320"/>
    </location>
</feature>
<feature type="compositionally biased region" description="Polar residues" evidence="1">
    <location>
        <begin position="427"/>
        <end position="451"/>
    </location>
</feature>
<feature type="region of interest" description="Disordered" evidence="1">
    <location>
        <begin position="466"/>
        <end position="575"/>
    </location>
</feature>
<comment type="caution">
    <text evidence="2">The sequence shown here is derived from an EMBL/GenBank/DDBJ whole genome shotgun (WGS) entry which is preliminary data.</text>
</comment>
<dbReference type="AlphaFoldDB" id="A0A9W9TZA0"/>
<feature type="compositionally biased region" description="Basic and acidic residues" evidence="1">
    <location>
        <begin position="483"/>
        <end position="496"/>
    </location>
</feature>
<dbReference type="RefSeq" id="XP_058334555.1">
    <property type="nucleotide sequence ID" value="XM_058471414.1"/>
</dbReference>
<feature type="region of interest" description="Disordered" evidence="1">
    <location>
        <begin position="273"/>
        <end position="342"/>
    </location>
</feature>
<feature type="compositionally biased region" description="Polar residues" evidence="1">
    <location>
        <begin position="327"/>
        <end position="336"/>
    </location>
</feature>
<organism evidence="2 3">
    <name type="scientific">Penicillium chermesinum</name>
    <dbReference type="NCBI Taxonomy" id="63820"/>
    <lineage>
        <taxon>Eukaryota</taxon>
        <taxon>Fungi</taxon>
        <taxon>Dikarya</taxon>
        <taxon>Ascomycota</taxon>
        <taxon>Pezizomycotina</taxon>
        <taxon>Eurotiomycetes</taxon>
        <taxon>Eurotiomycetidae</taxon>
        <taxon>Eurotiales</taxon>
        <taxon>Aspergillaceae</taxon>
        <taxon>Penicillium</taxon>
    </lineage>
</organism>
<reference evidence="2" key="1">
    <citation type="submission" date="2022-11" db="EMBL/GenBank/DDBJ databases">
        <authorList>
            <person name="Petersen C."/>
        </authorList>
    </citation>
    <scope>NUCLEOTIDE SEQUENCE</scope>
    <source>
        <strain evidence="2">IBT 19713</strain>
    </source>
</reference>
<feature type="compositionally biased region" description="Basic and acidic residues" evidence="1">
    <location>
        <begin position="149"/>
        <end position="162"/>
    </location>
</feature>
<evidence type="ECO:0000313" key="2">
    <source>
        <dbReference type="EMBL" id="KAJ5247134.1"/>
    </source>
</evidence>
<evidence type="ECO:0000313" key="3">
    <source>
        <dbReference type="Proteomes" id="UP001150941"/>
    </source>
</evidence>
<accession>A0A9W9TZA0</accession>
<evidence type="ECO:0000256" key="1">
    <source>
        <dbReference type="SAM" id="MobiDB-lite"/>
    </source>
</evidence>
<feature type="compositionally biased region" description="Basic and acidic residues" evidence="1">
    <location>
        <begin position="554"/>
        <end position="568"/>
    </location>
</feature>
<dbReference type="OrthoDB" id="10265068at2759"/>
<proteinExistence type="predicted"/>
<feature type="region of interest" description="Disordered" evidence="1">
    <location>
        <begin position="109"/>
        <end position="169"/>
    </location>
</feature>
<feature type="region of interest" description="Disordered" evidence="1">
    <location>
        <begin position="37"/>
        <end position="68"/>
    </location>
</feature>
<dbReference type="Proteomes" id="UP001150941">
    <property type="component" value="Unassembled WGS sequence"/>
</dbReference>
<feature type="compositionally biased region" description="Basic and acidic residues" evidence="1">
    <location>
        <begin position="290"/>
        <end position="299"/>
    </location>
</feature>
<feature type="region of interest" description="Disordered" evidence="1">
    <location>
        <begin position="396"/>
        <end position="452"/>
    </location>
</feature>
<dbReference type="GeneID" id="83198717"/>
<keyword evidence="3" id="KW-1185">Reference proteome</keyword>
<feature type="compositionally biased region" description="Low complexity" evidence="1">
    <location>
        <begin position="56"/>
        <end position="65"/>
    </location>
</feature>